<keyword evidence="1" id="KW-0808">Transferase</keyword>
<dbReference type="EMBL" id="VIGC01000026">
    <property type="protein sequence ID" value="TQE94194.1"/>
    <property type="molecule type" value="Genomic_DNA"/>
</dbReference>
<dbReference type="SUPFAM" id="SSF81301">
    <property type="entry name" value="Nucleotidyltransferase"/>
    <property type="match status" value="1"/>
</dbReference>
<dbReference type="RefSeq" id="WP_141611472.1">
    <property type="nucleotide sequence ID" value="NZ_VIGC02000026.1"/>
</dbReference>
<protein>
    <submittedName>
        <fullName evidence="3">DUF4111 domain-containing protein</fullName>
    </submittedName>
</protein>
<dbReference type="InterPro" id="IPR043519">
    <property type="entry name" value="NT_sf"/>
</dbReference>
<dbReference type="AlphaFoldDB" id="A0A540VBQ7"/>
<dbReference type="OrthoDB" id="5643411at2"/>
<evidence type="ECO:0000313" key="3">
    <source>
        <dbReference type="EMBL" id="TQE94194.1"/>
    </source>
</evidence>
<dbReference type="Pfam" id="PF13427">
    <property type="entry name" value="AadA_C"/>
    <property type="match status" value="1"/>
</dbReference>
<dbReference type="InterPro" id="IPR025184">
    <property type="entry name" value="AadA_C"/>
</dbReference>
<feature type="domain" description="Adenylyltransferase AadA C-terminal" evidence="2">
    <location>
        <begin position="148"/>
        <end position="241"/>
    </location>
</feature>
<dbReference type="Gene3D" id="3.30.460.10">
    <property type="entry name" value="Beta Polymerase, domain 2"/>
    <property type="match status" value="1"/>
</dbReference>
<name>A0A540VBQ7_9CHLR</name>
<dbReference type="Proteomes" id="UP000317371">
    <property type="component" value="Unassembled WGS sequence"/>
</dbReference>
<dbReference type="GO" id="GO:0016740">
    <property type="term" value="F:transferase activity"/>
    <property type="evidence" value="ECO:0007669"/>
    <property type="project" value="UniProtKB-KW"/>
</dbReference>
<keyword evidence="4" id="KW-1185">Reference proteome</keyword>
<organism evidence="3 4">
    <name type="scientific">Litorilinea aerophila</name>
    <dbReference type="NCBI Taxonomy" id="1204385"/>
    <lineage>
        <taxon>Bacteria</taxon>
        <taxon>Bacillati</taxon>
        <taxon>Chloroflexota</taxon>
        <taxon>Caldilineae</taxon>
        <taxon>Caldilineales</taxon>
        <taxon>Caldilineaceae</taxon>
        <taxon>Litorilinea</taxon>
    </lineage>
</organism>
<evidence type="ECO:0000256" key="1">
    <source>
        <dbReference type="ARBA" id="ARBA00022679"/>
    </source>
</evidence>
<proteinExistence type="predicted"/>
<comment type="caution">
    <text evidence="3">The sequence shown here is derived from an EMBL/GenBank/DDBJ whole genome shotgun (WGS) entry which is preliminary data.</text>
</comment>
<dbReference type="CDD" id="cd05403">
    <property type="entry name" value="NT_KNTase_like"/>
    <property type="match status" value="1"/>
</dbReference>
<sequence length="284" mass="32167">MDIEVKVPPSVHDLLRALLVGIQDALSDNLVGVYLRGSLAYGDFDEATSDVDVLAVTGAPVDEPAFQRLVRLHEGLAELPNPFARRLEIAYVDQEAVRVFRPSLCHPTLGQGEGERLMWQEHRSNWILERWTVREHGRILWGPDPRTLIDPIAPQTLRQAVAERLGDWVTWAEDEGDPDWFLPLKHKAYVVETMCRILYALETGGLASKPQAVQWALQHLPRHWRALVQRAQAWRTDERVDLSPNGEVRRFVLWVGRFQQGGAGQGLTARLPGLSVKKTENCKE</sequence>
<reference evidence="3 4" key="1">
    <citation type="submission" date="2019-06" db="EMBL/GenBank/DDBJ databases">
        <title>Genome sequence of Litorilinea aerophila BAA-2444.</title>
        <authorList>
            <person name="Maclea K.S."/>
            <person name="Maurais E.G."/>
            <person name="Iannazzi L.C."/>
        </authorList>
    </citation>
    <scope>NUCLEOTIDE SEQUENCE [LARGE SCALE GENOMIC DNA]</scope>
    <source>
        <strain evidence="3 4">ATCC BAA-2444</strain>
    </source>
</reference>
<gene>
    <name evidence="3" type="ORF">FKZ61_17600</name>
</gene>
<dbReference type="InParanoid" id="A0A540VBQ7"/>
<evidence type="ECO:0000259" key="2">
    <source>
        <dbReference type="Pfam" id="PF13427"/>
    </source>
</evidence>
<accession>A0A540VBQ7</accession>
<evidence type="ECO:0000313" key="4">
    <source>
        <dbReference type="Proteomes" id="UP000317371"/>
    </source>
</evidence>